<reference evidence="2" key="1">
    <citation type="journal article" date="2015" name="Nat. Plants">
        <title>Genome expansion of Arabis alpina linked with retrotransposition and reduced symmetric DNA methylation.</title>
        <authorList>
            <person name="Willing E.M."/>
            <person name="Rawat V."/>
            <person name="Mandakova T."/>
            <person name="Maumus F."/>
            <person name="James G.V."/>
            <person name="Nordstroem K.J."/>
            <person name="Becker C."/>
            <person name="Warthmann N."/>
            <person name="Chica C."/>
            <person name="Szarzynska B."/>
            <person name="Zytnicki M."/>
            <person name="Albani M.C."/>
            <person name="Kiefer C."/>
            <person name="Bergonzi S."/>
            <person name="Castaings L."/>
            <person name="Mateos J.L."/>
            <person name="Berns M.C."/>
            <person name="Bujdoso N."/>
            <person name="Piofczyk T."/>
            <person name="de Lorenzo L."/>
            <person name="Barrero-Sicilia C."/>
            <person name="Mateos I."/>
            <person name="Piednoel M."/>
            <person name="Hagmann J."/>
            <person name="Chen-Min-Tao R."/>
            <person name="Iglesias-Fernandez R."/>
            <person name="Schuster S.C."/>
            <person name="Alonso-Blanco C."/>
            <person name="Roudier F."/>
            <person name="Carbonero P."/>
            <person name="Paz-Ares J."/>
            <person name="Davis S.J."/>
            <person name="Pecinka A."/>
            <person name="Quesneville H."/>
            <person name="Colot V."/>
            <person name="Lysak M.A."/>
            <person name="Weigel D."/>
            <person name="Coupland G."/>
            <person name="Schneeberger K."/>
        </authorList>
    </citation>
    <scope>NUCLEOTIDE SEQUENCE [LARGE SCALE GENOMIC DNA]</scope>
    <source>
        <strain evidence="2">cv. Pajares</strain>
    </source>
</reference>
<name>A0A087HGE8_ARAAL</name>
<dbReference type="Proteomes" id="UP000029120">
    <property type="component" value="Chromosome 2"/>
</dbReference>
<keyword evidence="2" id="KW-1185">Reference proteome</keyword>
<evidence type="ECO:0000313" key="1">
    <source>
        <dbReference type="EMBL" id="KFK41200.1"/>
    </source>
</evidence>
<organism evidence="1 2">
    <name type="scientific">Arabis alpina</name>
    <name type="common">Alpine rock-cress</name>
    <dbReference type="NCBI Taxonomy" id="50452"/>
    <lineage>
        <taxon>Eukaryota</taxon>
        <taxon>Viridiplantae</taxon>
        <taxon>Streptophyta</taxon>
        <taxon>Embryophyta</taxon>
        <taxon>Tracheophyta</taxon>
        <taxon>Spermatophyta</taxon>
        <taxon>Magnoliopsida</taxon>
        <taxon>eudicotyledons</taxon>
        <taxon>Gunneridae</taxon>
        <taxon>Pentapetalae</taxon>
        <taxon>rosids</taxon>
        <taxon>malvids</taxon>
        <taxon>Brassicales</taxon>
        <taxon>Brassicaceae</taxon>
        <taxon>Arabideae</taxon>
        <taxon>Arabis</taxon>
    </lineage>
</organism>
<evidence type="ECO:0000313" key="2">
    <source>
        <dbReference type="Proteomes" id="UP000029120"/>
    </source>
</evidence>
<dbReference type="EMBL" id="CM002870">
    <property type="protein sequence ID" value="KFK41200.1"/>
    <property type="molecule type" value="Genomic_DNA"/>
</dbReference>
<accession>A0A087HGE8</accession>
<proteinExistence type="predicted"/>
<gene>
    <name evidence="1" type="ordered locus">AALP_Aa2g098400</name>
</gene>
<dbReference type="Gramene" id="KFK41200">
    <property type="protein sequence ID" value="KFK41200"/>
    <property type="gene ID" value="AALP_AA2G098400"/>
</dbReference>
<dbReference type="OrthoDB" id="1112513at2759"/>
<protein>
    <submittedName>
        <fullName evidence="1">Uncharacterized protein</fullName>
    </submittedName>
</protein>
<dbReference type="AlphaFoldDB" id="A0A087HGE8"/>
<sequence>MSLVRVNEATQDDAEDLPLVRRRGSKWTTTQNLVLLSGWIKCRTNSIVGRNQKK</sequence>